<gene>
    <name evidence="3" type="ORF">S40285_06062</name>
</gene>
<feature type="region of interest" description="Disordered" evidence="1">
    <location>
        <begin position="168"/>
        <end position="212"/>
    </location>
</feature>
<feature type="compositionally biased region" description="Polar residues" evidence="1">
    <location>
        <begin position="194"/>
        <end position="204"/>
    </location>
</feature>
<accession>A0A084QK07</accession>
<evidence type="ECO:0000256" key="1">
    <source>
        <dbReference type="SAM" id="MobiDB-lite"/>
    </source>
</evidence>
<evidence type="ECO:0000313" key="3">
    <source>
        <dbReference type="EMBL" id="KFA64292.1"/>
    </source>
</evidence>
<protein>
    <recommendedName>
        <fullName evidence="2">DUF6604 domain-containing protein</fullName>
    </recommendedName>
</protein>
<proteinExistence type="predicted"/>
<dbReference type="EMBL" id="KL660690">
    <property type="protein sequence ID" value="KFA64292.1"/>
    <property type="molecule type" value="Genomic_DNA"/>
</dbReference>
<organism evidence="3 4">
    <name type="scientific">Stachybotrys chlorohalonatus (strain IBT 40285)</name>
    <dbReference type="NCBI Taxonomy" id="1283841"/>
    <lineage>
        <taxon>Eukaryota</taxon>
        <taxon>Fungi</taxon>
        <taxon>Dikarya</taxon>
        <taxon>Ascomycota</taxon>
        <taxon>Pezizomycotina</taxon>
        <taxon>Sordariomycetes</taxon>
        <taxon>Hypocreomycetidae</taxon>
        <taxon>Hypocreales</taxon>
        <taxon>Stachybotryaceae</taxon>
        <taxon>Stachybotrys</taxon>
    </lineage>
</organism>
<name>A0A084QK07_STAC4</name>
<evidence type="ECO:0000259" key="2">
    <source>
        <dbReference type="Pfam" id="PF20253"/>
    </source>
</evidence>
<dbReference type="OrthoDB" id="5339038at2759"/>
<dbReference type="Pfam" id="PF20253">
    <property type="entry name" value="DUF6604"/>
    <property type="match status" value="1"/>
</dbReference>
<dbReference type="STRING" id="1283841.A0A084QK07"/>
<feature type="domain" description="DUF6604" evidence="2">
    <location>
        <begin position="19"/>
        <end position="124"/>
    </location>
</feature>
<dbReference type="AlphaFoldDB" id="A0A084QK07"/>
<reference evidence="3 4" key="1">
    <citation type="journal article" date="2014" name="BMC Genomics">
        <title>Comparative genome sequencing reveals chemotype-specific gene clusters in the toxigenic black mold Stachybotrys.</title>
        <authorList>
            <person name="Semeiks J."/>
            <person name="Borek D."/>
            <person name="Otwinowski Z."/>
            <person name="Grishin N.V."/>
        </authorList>
    </citation>
    <scope>NUCLEOTIDE SEQUENCE [LARGE SCALE GENOMIC DNA]</scope>
    <source>
        <strain evidence="3 4">IBT 40285</strain>
    </source>
</reference>
<evidence type="ECO:0000313" key="4">
    <source>
        <dbReference type="Proteomes" id="UP000028524"/>
    </source>
</evidence>
<feature type="compositionally biased region" description="Polar residues" evidence="1">
    <location>
        <begin position="168"/>
        <end position="178"/>
    </location>
</feature>
<feature type="compositionally biased region" description="Basic and acidic residues" evidence="1">
    <location>
        <begin position="239"/>
        <end position="257"/>
    </location>
</feature>
<dbReference type="InParanoid" id="A0A084QK07"/>
<dbReference type="InterPro" id="IPR046539">
    <property type="entry name" value="DUF6604"/>
</dbReference>
<feature type="region of interest" description="Disordered" evidence="1">
    <location>
        <begin position="239"/>
        <end position="266"/>
    </location>
</feature>
<dbReference type="Proteomes" id="UP000028524">
    <property type="component" value="Unassembled WGS sequence"/>
</dbReference>
<dbReference type="HOGENOM" id="CLU_900721_0_0_1"/>
<keyword evidence="4" id="KW-1185">Reference proteome</keyword>
<sequence length="309" mass="34094">MNASGQVTASSLVAMFQLAQHIKPTPSAIYRLLRRWPQNPETELKRNNDAPCHFIDVLTQALEVLGGTAWQSAAQNEQFGGADNEDTQESTLFNKFVTMAVRVSGGNERYASAPEQEADETNAAARPRTGIPINLFSCTVVQWNKLKSKNHDLARVDWSINSRGTFTAASSSLTNSPALQRPSPYRSRAPKSPQRYSPNPSSSSERNHIRRFSGTPNGIWTVCGIRTFPPVQYDEHGSALADKEGQASAYRGKDAARRGTRATDQSGLRGRRIPILLSGLSHLWVAIKIFMYFRTAATPCTGWRTQRSG</sequence>